<evidence type="ECO:0000256" key="1">
    <source>
        <dbReference type="SAM" id="Coils"/>
    </source>
</evidence>
<sequence length="348" mass="39931">MEFLKNLNLKPANILKVAGLALVAIILIALAFRLIGSSLNSFSGINTKSQNMSALKISPGMSESYDMDYGGAVDAVGLSVRNITAPSTSIPPVNNGNIIGDDAEEFEVTEYNTTVETRYLDETCKKIADLKSREDVIFENASEYEKNCNYSFKVKRDSVKEILSIIESLDPKELNENTYTIKRLIEDYTSELEILQKKLNSIEETLNNAINAYDDITELATKTRDVENLAKIIDSKIRIIERLTQERININSQLERLNRSKAEQLDRLEYTYFRVYVFENKFIDREDLKDSWKTAIKSFVRDINKIAQDITINLAALLFLILEYIIYLFIVLIVVKYTWKLARNIWKK</sequence>
<keyword evidence="2" id="KW-1133">Transmembrane helix</keyword>
<evidence type="ECO:0000313" key="4">
    <source>
        <dbReference type="Proteomes" id="UP000177579"/>
    </source>
</evidence>
<evidence type="ECO:0000256" key="2">
    <source>
        <dbReference type="SAM" id="Phobius"/>
    </source>
</evidence>
<gene>
    <name evidence="3" type="ORF">A2531_01870</name>
</gene>
<accession>A0A1F5TM71</accession>
<proteinExistence type="predicted"/>
<feature type="coiled-coil region" evidence="1">
    <location>
        <begin position="185"/>
        <end position="271"/>
    </location>
</feature>
<dbReference type="AlphaFoldDB" id="A0A1F5TM71"/>
<reference evidence="3 4" key="1">
    <citation type="journal article" date="2016" name="Nat. Commun.">
        <title>Thousands of microbial genomes shed light on interconnected biogeochemical processes in an aquifer system.</title>
        <authorList>
            <person name="Anantharaman K."/>
            <person name="Brown C.T."/>
            <person name="Hug L.A."/>
            <person name="Sharon I."/>
            <person name="Castelle C.J."/>
            <person name="Probst A.J."/>
            <person name="Thomas B.C."/>
            <person name="Singh A."/>
            <person name="Wilkins M.J."/>
            <person name="Karaoz U."/>
            <person name="Brodie E.L."/>
            <person name="Williams K.H."/>
            <person name="Hubbard S.S."/>
            <person name="Banfield J.F."/>
        </authorList>
    </citation>
    <scope>NUCLEOTIDE SEQUENCE [LARGE SCALE GENOMIC DNA]</scope>
</reference>
<feature type="transmembrane region" description="Helical" evidence="2">
    <location>
        <begin position="314"/>
        <end position="339"/>
    </location>
</feature>
<keyword evidence="1" id="KW-0175">Coiled coil</keyword>
<keyword evidence="2" id="KW-0472">Membrane</keyword>
<dbReference type="Proteomes" id="UP000177579">
    <property type="component" value="Unassembled WGS sequence"/>
</dbReference>
<comment type="caution">
    <text evidence="3">The sequence shown here is derived from an EMBL/GenBank/DDBJ whole genome shotgun (WGS) entry which is preliminary data.</text>
</comment>
<protein>
    <submittedName>
        <fullName evidence="3">Uncharacterized protein</fullName>
    </submittedName>
</protein>
<keyword evidence="2" id="KW-0812">Transmembrane</keyword>
<dbReference type="EMBL" id="MFGO01000039">
    <property type="protein sequence ID" value="OGF39954.1"/>
    <property type="molecule type" value="Genomic_DNA"/>
</dbReference>
<name>A0A1F5TM71_9BACT</name>
<evidence type="ECO:0000313" key="3">
    <source>
        <dbReference type="EMBL" id="OGF39954.1"/>
    </source>
</evidence>
<organism evidence="3 4">
    <name type="scientific">Candidatus Falkowbacteria bacterium RIFOXYD2_FULL_34_120</name>
    <dbReference type="NCBI Taxonomy" id="1798007"/>
    <lineage>
        <taxon>Bacteria</taxon>
        <taxon>Candidatus Falkowiibacteriota</taxon>
    </lineage>
</organism>
<feature type="transmembrane region" description="Helical" evidence="2">
    <location>
        <begin position="12"/>
        <end position="35"/>
    </location>
</feature>